<protein>
    <submittedName>
        <fullName evidence="4">Anti-sigma factor</fullName>
    </submittedName>
</protein>
<dbReference type="EMBL" id="JAFFJS010000004">
    <property type="protein sequence ID" value="MBM9433446.1"/>
    <property type="molecule type" value="Genomic_DNA"/>
</dbReference>
<keyword evidence="2" id="KW-0472">Membrane</keyword>
<reference evidence="5" key="1">
    <citation type="submission" date="2021-02" db="EMBL/GenBank/DDBJ databases">
        <title>Leucobacter sp. CX169.</title>
        <authorList>
            <person name="Cheng Y."/>
        </authorList>
    </citation>
    <scope>NUCLEOTIDE SEQUENCE [LARGE SCALE GENOMIC DNA]</scope>
    <source>
        <strain evidence="5">JY899</strain>
    </source>
</reference>
<dbReference type="RefSeq" id="WP_187996742.1">
    <property type="nucleotide sequence ID" value="NZ_JACEXG010000004.1"/>
</dbReference>
<evidence type="ECO:0000259" key="3">
    <source>
        <dbReference type="Pfam" id="PF10099"/>
    </source>
</evidence>
<name>A0ABS2TFM3_9ACTO</name>
<dbReference type="InterPro" id="IPR018764">
    <property type="entry name" value="RskA_C"/>
</dbReference>
<organism evidence="4 5">
    <name type="scientific">Flaviflexus equikiangi</name>
    <dbReference type="NCBI Taxonomy" id="2758573"/>
    <lineage>
        <taxon>Bacteria</taxon>
        <taxon>Bacillati</taxon>
        <taxon>Actinomycetota</taxon>
        <taxon>Actinomycetes</taxon>
        <taxon>Actinomycetales</taxon>
        <taxon>Actinomycetaceae</taxon>
        <taxon>Flaviflexus</taxon>
    </lineage>
</organism>
<dbReference type="Proteomes" id="UP000705983">
    <property type="component" value="Unassembled WGS sequence"/>
</dbReference>
<keyword evidence="2" id="KW-1133">Transmembrane helix</keyword>
<sequence>MNDNDQLAAGLVFGGLDPAEEAYARDLEATDAQFAALVSDYADTSAFLAISDLPEAPSQDISERILAIPDELPRLDTRPRSDRPEPAPSHPAGFVPGVVSLDEVRRETTRWKRTAFALAGIGVAASIGVGVVLVGLMNEQSELREQVTAVQSESADLNRLMLADDLSIAEASLPGDENAKITVMASVNEGLVRVQTSNVAIPDGQDMQMWLLSADGAEPMGLIDPANPAVDSLPIPDGAELGFTMEPEGGSESLEGPPVVSIKF</sequence>
<accession>A0ABS2TFM3</accession>
<dbReference type="Pfam" id="PF10099">
    <property type="entry name" value="RskA_C"/>
    <property type="match status" value="1"/>
</dbReference>
<feature type="transmembrane region" description="Helical" evidence="2">
    <location>
        <begin position="115"/>
        <end position="137"/>
    </location>
</feature>
<feature type="domain" description="Anti-sigma K factor RskA C-terminal" evidence="3">
    <location>
        <begin position="124"/>
        <end position="252"/>
    </location>
</feature>
<comment type="caution">
    <text evidence="4">The sequence shown here is derived from an EMBL/GenBank/DDBJ whole genome shotgun (WGS) entry which is preliminary data.</text>
</comment>
<keyword evidence="2" id="KW-0812">Transmembrane</keyword>
<proteinExistence type="predicted"/>
<feature type="compositionally biased region" description="Basic and acidic residues" evidence="1">
    <location>
        <begin position="72"/>
        <end position="85"/>
    </location>
</feature>
<evidence type="ECO:0000256" key="2">
    <source>
        <dbReference type="SAM" id="Phobius"/>
    </source>
</evidence>
<gene>
    <name evidence="4" type="ORF">JVW63_07025</name>
</gene>
<dbReference type="PANTHER" id="PTHR37461:SF1">
    <property type="entry name" value="ANTI-SIGMA-K FACTOR RSKA"/>
    <property type="match status" value="1"/>
</dbReference>
<dbReference type="InterPro" id="IPR051474">
    <property type="entry name" value="Anti-sigma-K/W_factor"/>
</dbReference>
<keyword evidence="5" id="KW-1185">Reference proteome</keyword>
<feature type="region of interest" description="Disordered" evidence="1">
    <location>
        <begin position="72"/>
        <end position="95"/>
    </location>
</feature>
<evidence type="ECO:0000313" key="4">
    <source>
        <dbReference type="EMBL" id="MBM9433446.1"/>
    </source>
</evidence>
<evidence type="ECO:0000256" key="1">
    <source>
        <dbReference type="SAM" id="MobiDB-lite"/>
    </source>
</evidence>
<dbReference type="PANTHER" id="PTHR37461">
    <property type="entry name" value="ANTI-SIGMA-K FACTOR RSKA"/>
    <property type="match status" value="1"/>
</dbReference>
<evidence type="ECO:0000313" key="5">
    <source>
        <dbReference type="Proteomes" id="UP000705983"/>
    </source>
</evidence>